<dbReference type="Pfam" id="PF13508">
    <property type="entry name" value="Acetyltransf_7"/>
    <property type="match status" value="1"/>
</dbReference>
<evidence type="ECO:0000313" key="3">
    <source>
        <dbReference type="Proteomes" id="UP000022447"/>
    </source>
</evidence>
<accession>X7E9Y9</accession>
<organism evidence="2 3">
    <name type="scientific">Roseivivax halodurans JCM 10272</name>
    <dbReference type="NCBI Taxonomy" id="1449350"/>
    <lineage>
        <taxon>Bacteria</taxon>
        <taxon>Pseudomonadati</taxon>
        <taxon>Pseudomonadota</taxon>
        <taxon>Alphaproteobacteria</taxon>
        <taxon>Rhodobacterales</taxon>
        <taxon>Roseobacteraceae</taxon>
        <taxon>Roseivivax</taxon>
    </lineage>
</organism>
<keyword evidence="3" id="KW-1185">Reference proteome</keyword>
<protein>
    <recommendedName>
        <fullName evidence="1">N-acetyltransferase domain-containing protein</fullName>
    </recommendedName>
</protein>
<reference evidence="2 3" key="1">
    <citation type="submission" date="2014-01" db="EMBL/GenBank/DDBJ databases">
        <title>Roseivivax halodurans JCM 10272 Genome Sequencing.</title>
        <authorList>
            <person name="Lai Q."/>
            <person name="Li G."/>
            <person name="Shao Z."/>
        </authorList>
    </citation>
    <scope>NUCLEOTIDE SEQUENCE [LARGE SCALE GENOMIC DNA]</scope>
    <source>
        <strain evidence="2 3">JCM 10272</strain>
    </source>
</reference>
<dbReference type="InterPro" id="IPR000182">
    <property type="entry name" value="GNAT_dom"/>
</dbReference>
<dbReference type="Proteomes" id="UP000022447">
    <property type="component" value="Unassembled WGS sequence"/>
</dbReference>
<dbReference type="Gene3D" id="3.40.630.30">
    <property type="match status" value="1"/>
</dbReference>
<dbReference type="GO" id="GO:0016747">
    <property type="term" value="F:acyltransferase activity, transferring groups other than amino-acyl groups"/>
    <property type="evidence" value="ECO:0007669"/>
    <property type="project" value="InterPro"/>
</dbReference>
<proteinExistence type="predicted"/>
<sequence length="98" mass="10733">MGVVFAAPETLADGTWKMLALAVAVAHQGAGIGAAVTEALEDRIRALEDARMLIMDTSGAEGFALAREFYEKRGYEPETRIRDYWAEGDDKITSRKVL</sequence>
<dbReference type="EMBL" id="JALZ01000060">
    <property type="protein sequence ID" value="ETX12021.1"/>
    <property type="molecule type" value="Genomic_DNA"/>
</dbReference>
<dbReference type="InterPro" id="IPR016181">
    <property type="entry name" value="Acyl_CoA_acyltransferase"/>
</dbReference>
<dbReference type="RefSeq" id="WP_051489669.1">
    <property type="nucleotide sequence ID" value="NZ_JALZ01000060.1"/>
</dbReference>
<dbReference type="eggNOG" id="COG0456">
    <property type="taxonomic scope" value="Bacteria"/>
</dbReference>
<comment type="caution">
    <text evidence="2">The sequence shown here is derived from an EMBL/GenBank/DDBJ whole genome shotgun (WGS) entry which is preliminary data.</text>
</comment>
<dbReference type="SUPFAM" id="SSF55729">
    <property type="entry name" value="Acyl-CoA N-acyltransferases (Nat)"/>
    <property type="match status" value="1"/>
</dbReference>
<feature type="domain" description="N-acetyltransferase" evidence="1">
    <location>
        <begin position="1"/>
        <end position="98"/>
    </location>
</feature>
<name>X7E9Y9_9RHOB</name>
<dbReference type="AlphaFoldDB" id="X7E9Y9"/>
<gene>
    <name evidence="2" type="ORF">OCH239_18575</name>
</gene>
<dbReference type="OrthoDB" id="9789603at2"/>
<dbReference type="PROSITE" id="PS51186">
    <property type="entry name" value="GNAT"/>
    <property type="match status" value="1"/>
</dbReference>
<evidence type="ECO:0000313" key="2">
    <source>
        <dbReference type="EMBL" id="ETX12021.1"/>
    </source>
</evidence>
<dbReference type="STRING" id="1449350.OCH239_18575"/>
<evidence type="ECO:0000259" key="1">
    <source>
        <dbReference type="PROSITE" id="PS51186"/>
    </source>
</evidence>